<evidence type="ECO:0000313" key="8">
    <source>
        <dbReference type="Proteomes" id="UP000398619"/>
    </source>
</evidence>
<evidence type="ECO:0000313" key="7">
    <source>
        <dbReference type="EMBL" id="VUX18446.1"/>
    </source>
</evidence>
<dbReference type="PANTHER" id="PTHR11061:SF30">
    <property type="entry name" value="TRNA (URACIL(54)-C(5))-METHYLTRANSFERASE"/>
    <property type="match status" value="1"/>
</dbReference>
<proteinExistence type="inferred from homology"/>
<dbReference type="PROSITE" id="PS01230">
    <property type="entry name" value="TRMA_1"/>
    <property type="match status" value="1"/>
</dbReference>
<dbReference type="NCBIfam" id="TIGR00479">
    <property type="entry name" value="rumA"/>
    <property type="match status" value="1"/>
</dbReference>
<feature type="domain" description="TRAM" evidence="6">
    <location>
        <begin position="1"/>
        <end position="60"/>
    </location>
</feature>
<dbReference type="PROSITE" id="PS51687">
    <property type="entry name" value="SAM_MT_RNA_M5U"/>
    <property type="match status" value="1"/>
</dbReference>
<gene>
    <name evidence="7" type="primary">rlmCD_3</name>
    <name evidence="7" type="ORF">DLSSTS7063_02505</name>
</gene>
<accession>A0A564UFY9</accession>
<dbReference type="InterPro" id="IPR029063">
    <property type="entry name" value="SAM-dependent_MTases_sf"/>
</dbReference>
<evidence type="ECO:0000256" key="1">
    <source>
        <dbReference type="ARBA" id="ARBA00022603"/>
    </source>
</evidence>
<evidence type="ECO:0000256" key="5">
    <source>
        <dbReference type="PROSITE-ProRule" id="PRU10015"/>
    </source>
</evidence>
<dbReference type="Proteomes" id="UP000398619">
    <property type="component" value="Unassembled WGS sequence"/>
</dbReference>
<organism evidence="7 8">
    <name type="scientific">Dorea longicatena</name>
    <dbReference type="NCBI Taxonomy" id="88431"/>
    <lineage>
        <taxon>Bacteria</taxon>
        <taxon>Bacillati</taxon>
        <taxon>Bacillota</taxon>
        <taxon>Clostridia</taxon>
        <taxon>Lachnospirales</taxon>
        <taxon>Lachnospiraceae</taxon>
        <taxon>Dorea</taxon>
    </lineage>
</organism>
<feature type="binding site" evidence="4">
    <location>
        <position position="352"/>
    </location>
    <ligand>
        <name>S-adenosyl-L-methionine</name>
        <dbReference type="ChEBI" id="CHEBI:59789"/>
    </ligand>
</feature>
<dbReference type="RefSeq" id="WP_144101286.1">
    <property type="nucleotide sequence ID" value="NZ_CABHNM010000060.1"/>
</dbReference>
<dbReference type="SUPFAM" id="SSF50249">
    <property type="entry name" value="Nucleic acid-binding proteins"/>
    <property type="match status" value="1"/>
</dbReference>
<dbReference type="Gene3D" id="2.40.50.140">
    <property type="entry name" value="Nucleic acid-binding proteins"/>
    <property type="match status" value="1"/>
</dbReference>
<dbReference type="GO" id="GO:0006396">
    <property type="term" value="P:RNA processing"/>
    <property type="evidence" value="ECO:0007669"/>
    <property type="project" value="InterPro"/>
</dbReference>
<dbReference type="SUPFAM" id="SSF53335">
    <property type="entry name" value="S-adenosyl-L-methionine-dependent methyltransferases"/>
    <property type="match status" value="1"/>
</dbReference>
<dbReference type="Gene3D" id="3.40.50.150">
    <property type="entry name" value="Vaccinia Virus protein VP39"/>
    <property type="match status" value="1"/>
</dbReference>
<dbReference type="InterPro" id="IPR025714">
    <property type="entry name" value="Methyltranfer_dom"/>
</dbReference>
<sequence>MKKGQVYEGIIESVEFPNKGRIYLPEEDRWVVVKNGVPGQKVRFSVNKIRKGKAEGRLLEVLEPSASEIPSACPHFGQCGGCTYQNLPYEEQLAMKNEQVKKMMDEAVDGEYIWEGIKPSPVRIEYRNKMEFSFGDEYKDGPLALGMHKRGSFHDIVNVTDCQIVDEDYRKILACTLECAGESGLPYYHRMRHVGYFRHLLVRKAVKTGEILVDLVTASDTAELGVDPAEAMKKIQTFKAAWLEKMTAMNFDGTLVGILHTKNDSLADVVKDEGTEVLFGQDYFYEELLGLKFKITPFSFFQTNSLGAEVLYETAREYIGDTNEKVVFDLYSGTGTIAQILAPVAKKVVGVEIVEEAVEAAKENAKLNNLDNCTFWAGDVLKVIDELGEVPDLIMLDPPRDGVNPKALMKILNFGVERLVYIACKPTSLARDLEMIQGRGYKVEKISGVDLFPGTYHVETVVLLSHKKADSYIHIDVEFGEGEGKIPVDSIAKRAEAYKPKEKVTYKMIKEYIEAKYGFKVHTAYIAEVKRNLGLPMYDAPNAVEELKQPRKHPTPEKVEAIKDALRYFAVI</sequence>
<feature type="binding site" evidence="4">
    <location>
        <position position="302"/>
    </location>
    <ligand>
        <name>S-adenosyl-L-methionine</name>
        <dbReference type="ChEBI" id="CHEBI:59789"/>
    </ligand>
</feature>
<feature type="binding site" evidence="4">
    <location>
        <position position="397"/>
    </location>
    <ligand>
        <name>S-adenosyl-L-methionine</name>
        <dbReference type="ChEBI" id="CHEBI:59789"/>
    </ligand>
</feature>
<feature type="active site" description="Nucleophile" evidence="4">
    <location>
        <position position="424"/>
    </location>
</feature>
<dbReference type="InterPro" id="IPR002792">
    <property type="entry name" value="TRAM_dom"/>
</dbReference>
<dbReference type="FunFam" id="3.40.50.150:FF:000009">
    <property type="entry name" value="23S rRNA (Uracil(1939)-C(5))-methyltransferase RlmD"/>
    <property type="match status" value="1"/>
</dbReference>
<comment type="similarity">
    <text evidence="4">Belongs to the class I-like SAM-binding methyltransferase superfamily. RNA M5U methyltransferase family.</text>
</comment>
<feature type="binding site" evidence="4">
    <location>
        <position position="331"/>
    </location>
    <ligand>
        <name>S-adenosyl-L-methionine</name>
        <dbReference type="ChEBI" id="CHEBI:59789"/>
    </ligand>
</feature>
<name>A0A564UFY9_9FIRM</name>
<dbReference type="InterPro" id="IPR012340">
    <property type="entry name" value="NA-bd_OB-fold"/>
</dbReference>
<keyword evidence="3 4" id="KW-0949">S-adenosyl-L-methionine</keyword>
<dbReference type="CDD" id="cd02440">
    <property type="entry name" value="AdoMet_MTases"/>
    <property type="match status" value="1"/>
</dbReference>
<dbReference type="GO" id="GO:0008173">
    <property type="term" value="F:RNA methyltransferase activity"/>
    <property type="evidence" value="ECO:0007669"/>
    <property type="project" value="InterPro"/>
</dbReference>
<protein>
    <submittedName>
        <fullName evidence="7">23S rRNA (Uracil-C(5))-methyltransferase RlmCD</fullName>
        <ecNumber evidence="7">2.1.1.189</ecNumber>
    </submittedName>
</protein>
<dbReference type="PROSITE" id="PS50926">
    <property type="entry name" value="TRAM"/>
    <property type="match status" value="1"/>
</dbReference>
<evidence type="ECO:0000256" key="4">
    <source>
        <dbReference type="PROSITE-ProRule" id="PRU01024"/>
    </source>
</evidence>
<dbReference type="EC" id="2.1.1.189" evidence="7"/>
<dbReference type="InterPro" id="IPR030390">
    <property type="entry name" value="MeTrfase_TrmA_AS"/>
</dbReference>
<dbReference type="EMBL" id="CABHNM010000060">
    <property type="protein sequence ID" value="VUX18446.1"/>
    <property type="molecule type" value="Genomic_DNA"/>
</dbReference>
<keyword evidence="2 4" id="KW-0808">Transferase</keyword>
<reference evidence="7 8" key="1">
    <citation type="submission" date="2019-07" db="EMBL/GenBank/DDBJ databases">
        <authorList>
            <person name="Hibberd C M."/>
            <person name="Gehrig L. J."/>
            <person name="Chang H.-W."/>
            <person name="Venkatesh S."/>
        </authorList>
    </citation>
    <scope>NUCLEOTIDE SEQUENCE [LARGE SCALE GENOMIC DNA]</scope>
    <source>
        <strain evidence="7">Dorea_longicatena_SSTS_Bg7063</strain>
    </source>
</reference>
<dbReference type="GO" id="GO:0008757">
    <property type="term" value="F:S-adenosylmethionine-dependent methyltransferase activity"/>
    <property type="evidence" value="ECO:0007669"/>
    <property type="project" value="UniProtKB-ARBA"/>
</dbReference>
<dbReference type="Gene3D" id="2.40.50.1070">
    <property type="match status" value="1"/>
</dbReference>
<dbReference type="Pfam" id="PF13847">
    <property type="entry name" value="Methyltransf_31"/>
    <property type="match status" value="1"/>
</dbReference>
<evidence type="ECO:0000256" key="3">
    <source>
        <dbReference type="ARBA" id="ARBA00022691"/>
    </source>
</evidence>
<dbReference type="PANTHER" id="PTHR11061">
    <property type="entry name" value="RNA M5U METHYLTRANSFERASE"/>
    <property type="match status" value="1"/>
</dbReference>
<dbReference type="GO" id="GO:0001510">
    <property type="term" value="P:RNA methylation"/>
    <property type="evidence" value="ECO:0007669"/>
    <property type="project" value="UniProtKB-ARBA"/>
</dbReference>
<dbReference type="InterPro" id="IPR010280">
    <property type="entry name" value="U5_MeTrfase_fam"/>
</dbReference>
<dbReference type="AlphaFoldDB" id="A0A564UFY9"/>
<evidence type="ECO:0000259" key="6">
    <source>
        <dbReference type="PROSITE" id="PS50926"/>
    </source>
</evidence>
<keyword evidence="1 4" id="KW-0489">Methyltransferase</keyword>
<evidence type="ECO:0000256" key="2">
    <source>
        <dbReference type="ARBA" id="ARBA00022679"/>
    </source>
</evidence>
<feature type="active site" evidence="5">
    <location>
        <position position="424"/>
    </location>
</feature>